<dbReference type="CDD" id="cd00448">
    <property type="entry name" value="YjgF_YER057c_UK114_family"/>
    <property type="match status" value="1"/>
</dbReference>
<protein>
    <submittedName>
        <fullName evidence="1">RidA family protein</fullName>
    </submittedName>
</protein>
<reference evidence="1 2" key="1">
    <citation type="journal article" date="2023" name="Int. J. Syst. Evol. Microbiol.">
        <title>Physiological and genomic analyses of cobalamin (vitamin B12)-auxotrophy of Lysobacter auxotrophicus sp. nov., a methionine-auxotrophic chitinolytic bacterium isolated from chitin-treated soil.</title>
        <authorList>
            <person name="Saito A."/>
            <person name="Dohra H."/>
            <person name="Hamada M."/>
            <person name="Moriuchi R."/>
            <person name="Kotsuchibashi Y."/>
            <person name="Mori K."/>
        </authorList>
    </citation>
    <scope>NUCLEOTIDE SEQUENCE [LARGE SCALE GENOMIC DNA]</scope>
    <source>
        <strain evidence="1 2">5-21a</strain>
    </source>
</reference>
<proteinExistence type="predicted"/>
<name>A0ABM8DEI8_9GAMM</name>
<accession>A0ABM8DEI8</accession>
<dbReference type="RefSeq" id="WP_281778988.1">
    <property type="nucleotide sequence ID" value="NZ_AP027041.1"/>
</dbReference>
<dbReference type="SUPFAM" id="SSF55298">
    <property type="entry name" value="YjgF-like"/>
    <property type="match status" value="1"/>
</dbReference>
<gene>
    <name evidence="1" type="ORF">LA521A_22240</name>
</gene>
<sequence>MSDVIRASAAPKPVGQYPHARRVGDLLFLSGIGPRDPHSNAIVGNVHDAEGRLISYDIDAQTRSVFANVRTVLEASGARWEDLADVTVYLTDLARDFKTYNAVWAEYFPDIDTAPCRTTLGITELPTQIAIELKCIAVVRGTPSAPGASE</sequence>
<evidence type="ECO:0000313" key="1">
    <source>
        <dbReference type="EMBL" id="BDU17023.1"/>
    </source>
</evidence>
<dbReference type="InterPro" id="IPR035959">
    <property type="entry name" value="RutC-like_sf"/>
</dbReference>
<dbReference type="InterPro" id="IPR006175">
    <property type="entry name" value="YjgF/YER057c/UK114"/>
</dbReference>
<keyword evidence="2" id="KW-1185">Reference proteome</keyword>
<dbReference type="PANTHER" id="PTHR11803">
    <property type="entry name" value="2-IMINOBUTANOATE/2-IMINOPROPANOATE DEAMINASE RIDA"/>
    <property type="match status" value="1"/>
</dbReference>
<dbReference type="Proteomes" id="UP001317822">
    <property type="component" value="Chromosome"/>
</dbReference>
<dbReference type="PANTHER" id="PTHR11803:SF48">
    <property type="entry name" value="2-AMINOMUCONATE DEAMINASE"/>
    <property type="match status" value="1"/>
</dbReference>
<dbReference type="Pfam" id="PF01042">
    <property type="entry name" value="Ribonuc_L-PSP"/>
    <property type="match status" value="1"/>
</dbReference>
<dbReference type="Gene3D" id="3.30.1330.40">
    <property type="entry name" value="RutC-like"/>
    <property type="match status" value="1"/>
</dbReference>
<organism evidence="1 2">
    <name type="scientific">Lysobacter auxotrophicus</name>
    <dbReference type="NCBI Taxonomy" id="2992573"/>
    <lineage>
        <taxon>Bacteria</taxon>
        <taxon>Pseudomonadati</taxon>
        <taxon>Pseudomonadota</taxon>
        <taxon>Gammaproteobacteria</taxon>
        <taxon>Lysobacterales</taxon>
        <taxon>Lysobacteraceae</taxon>
        <taxon>Lysobacter</taxon>
    </lineage>
</organism>
<dbReference type="EMBL" id="AP027041">
    <property type="protein sequence ID" value="BDU17023.1"/>
    <property type="molecule type" value="Genomic_DNA"/>
</dbReference>
<evidence type="ECO:0000313" key="2">
    <source>
        <dbReference type="Proteomes" id="UP001317822"/>
    </source>
</evidence>